<dbReference type="Gene3D" id="3.30.70.80">
    <property type="entry name" value="Peptidase S8 propeptide/proteinase inhibitor I9"/>
    <property type="match status" value="1"/>
</dbReference>
<evidence type="ECO:0000256" key="5">
    <source>
        <dbReference type="PROSITE-ProRule" id="PRU01240"/>
    </source>
</evidence>
<reference evidence="11 12" key="1">
    <citation type="submission" date="2021-01" db="EMBL/GenBank/DDBJ databases">
        <title>Sequencing the genomes of 1000 actinobacteria strains.</title>
        <authorList>
            <person name="Klenk H.-P."/>
        </authorList>
    </citation>
    <scope>NUCLEOTIDE SEQUENCE [LARGE SCALE GENOMIC DNA]</scope>
    <source>
        <strain evidence="11 12">DSM 100204</strain>
    </source>
</reference>
<dbReference type="SUPFAM" id="SSF52025">
    <property type="entry name" value="PA domain"/>
    <property type="match status" value="1"/>
</dbReference>
<protein>
    <submittedName>
        <fullName evidence="11">Subtilisin family serine protease</fullName>
    </submittedName>
</protein>
<evidence type="ECO:0000313" key="12">
    <source>
        <dbReference type="Proteomes" id="UP000764837"/>
    </source>
</evidence>
<dbReference type="SUPFAM" id="SSF52743">
    <property type="entry name" value="Subtilisin-like"/>
    <property type="match status" value="1"/>
</dbReference>
<evidence type="ECO:0000259" key="8">
    <source>
        <dbReference type="Pfam" id="PF02225"/>
    </source>
</evidence>
<evidence type="ECO:0000259" key="9">
    <source>
        <dbReference type="Pfam" id="PF05922"/>
    </source>
</evidence>
<gene>
    <name evidence="11" type="ORF">JOD64_001094</name>
</gene>
<dbReference type="InterPro" id="IPR003137">
    <property type="entry name" value="PA_domain"/>
</dbReference>
<proteinExistence type="inferred from homology"/>
<dbReference type="InterPro" id="IPR010259">
    <property type="entry name" value="S8pro/Inhibitor_I9"/>
</dbReference>
<dbReference type="Pfam" id="PF02225">
    <property type="entry name" value="PA"/>
    <property type="match status" value="1"/>
</dbReference>
<evidence type="ECO:0000256" key="2">
    <source>
        <dbReference type="ARBA" id="ARBA00022670"/>
    </source>
</evidence>
<feature type="domain" description="Subtilisin-like protease fibronectin type-III" evidence="10">
    <location>
        <begin position="706"/>
        <end position="801"/>
    </location>
</feature>
<sequence>MSIVAAASKVEGNYVPQAKKSLPRRVGRGSVSILATAALIAAGLAGTPGAAAATPAPTGNGPIARYLVQLDEQPLATYAGGVPGLAATKAAGGGKLNRSSSGAKAYQEHLRQKRGSVLTGVGLPADQVKVSFDTAFNGFAADLTRTQVARLRATRGVRAVYEDTKVHTSAVPTLSYLGLTGREGAWQQQFGNVNHAGEGVIIGVIDSGFWPESASFAALSTPRPDQAVIDAKWKGTCDVGTEAPVTCNNKVIGARWYGSLADVFPDEYSSPRDRNGHGTHTASTAAGNHGVPATVAGQSVGEISGVAPAARLAIYKALYDTGFGTATGSSVDIVHAIDDAVADGVDVINYSVGDDLENFSAIEQAFFNAASAGVFVAAAGGNAGPEAGTIDNSTPWVTTVAASTIDQQYSRTLTLGNGRTITGVGIGSASAGPAPLVSGKASAVNPDNTQDAELCVDGALDPAKVTGAIVLCLRGVTDRVAKSAAVARAGGVGMVLYNDGVNSQDADTHSVPTVHILDTDAVPILAYIASGNATATVSAGHLTSVEAPQVAGFSSAGPSHFNGGDLLKPDISAPGVAVAAAFSPAIGGQQFALESGTSMASPHIAGIAALLRAQHPAWSPSAIRSALMTTAVDTTNEGNPIKLGAGDATPLNYGAGEVRPGDAFDPGLVYDSTEQDWRKYLCGLAEKGNQVPADDCDTTGAIATNQLNYPSISMGNMVGTQTVTRTVTNVSSKAGDYTAKVRAPQGYTVKVTPAKLHVLPGRTATFQVQITNKAGALDTWIDGSLTWRDKSQHHVTIPLVVRNTGLVAPDEITGTGTAGTFAMTTQVGFRGTLAAVSTGLTSGTSTDTTLYGDVPLWDSRSPDNLPVPLPASIYRGTVHVPSGTVNPQILVTGHGAHCDEIDWSADPLPPCAEFLIDVFDSTGKIVDVKYGAKDGARVVLPAAGDYTLVIEQLYTLNTAPGAGANTYTITTLLPGAPGTSEGRLTIDPKRRTVLPGATADVTLNWSGLTPGRLYVGVLVLSNGKDPLKTLPITVRS</sequence>
<keyword evidence="3 5" id="KW-0378">Hydrolase</keyword>
<dbReference type="Gene3D" id="3.50.30.30">
    <property type="match status" value="1"/>
</dbReference>
<dbReference type="PROSITE" id="PS00138">
    <property type="entry name" value="SUBTILASE_SER"/>
    <property type="match status" value="1"/>
</dbReference>
<dbReference type="GO" id="GO:0006508">
    <property type="term" value="P:proteolysis"/>
    <property type="evidence" value="ECO:0007669"/>
    <property type="project" value="UniProtKB-KW"/>
</dbReference>
<dbReference type="Pfam" id="PF00082">
    <property type="entry name" value="Peptidase_S8"/>
    <property type="match status" value="1"/>
</dbReference>
<dbReference type="PANTHER" id="PTHR10795">
    <property type="entry name" value="PROPROTEIN CONVERTASE SUBTILISIN/KEXIN"/>
    <property type="match status" value="1"/>
</dbReference>
<dbReference type="InterPro" id="IPR023828">
    <property type="entry name" value="Peptidase_S8_Ser-AS"/>
</dbReference>
<dbReference type="CDD" id="cd02120">
    <property type="entry name" value="PA_subtilisin_like"/>
    <property type="match status" value="1"/>
</dbReference>
<dbReference type="GO" id="GO:0008233">
    <property type="term" value="F:peptidase activity"/>
    <property type="evidence" value="ECO:0007669"/>
    <property type="project" value="UniProtKB-KW"/>
</dbReference>
<feature type="region of interest" description="Disordered" evidence="6">
    <location>
        <begin position="268"/>
        <end position="290"/>
    </location>
</feature>
<dbReference type="PRINTS" id="PR00723">
    <property type="entry name" value="SUBTILISIN"/>
</dbReference>
<evidence type="ECO:0000313" key="11">
    <source>
        <dbReference type="EMBL" id="MBM7489872.1"/>
    </source>
</evidence>
<dbReference type="Pfam" id="PF17766">
    <property type="entry name" value="fn3_6"/>
    <property type="match status" value="1"/>
</dbReference>
<dbReference type="CDD" id="cd04852">
    <property type="entry name" value="Peptidases_S8_3"/>
    <property type="match status" value="1"/>
</dbReference>
<evidence type="ECO:0000256" key="1">
    <source>
        <dbReference type="ARBA" id="ARBA00011073"/>
    </source>
</evidence>
<dbReference type="InterPro" id="IPR045051">
    <property type="entry name" value="SBT"/>
</dbReference>
<organism evidence="11 12">
    <name type="scientific">Micromonospora luteifusca</name>
    <dbReference type="NCBI Taxonomy" id="709860"/>
    <lineage>
        <taxon>Bacteria</taxon>
        <taxon>Bacillati</taxon>
        <taxon>Actinomycetota</taxon>
        <taxon>Actinomycetes</taxon>
        <taxon>Micromonosporales</taxon>
        <taxon>Micromonosporaceae</taxon>
        <taxon>Micromonospora</taxon>
    </lineage>
</organism>
<keyword evidence="12" id="KW-1185">Reference proteome</keyword>
<comment type="caution">
    <text evidence="11">The sequence shown here is derived from an EMBL/GenBank/DDBJ whole genome shotgun (WGS) entry which is preliminary data.</text>
</comment>
<dbReference type="Gene3D" id="2.60.40.2310">
    <property type="match status" value="1"/>
</dbReference>
<evidence type="ECO:0000256" key="6">
    <source>
        <dbReference type="SAM" id="MobiDB-lite"/>
    </source>
</evidence>
<dbReference type="Proteomes" id="UP000764837">
    <property type="component" value="Unassembled WGS sequence"/>
</dbReference>
<evidence type="ECO:0000259" key="10">
    <source>
        <dbReference type="Pfam" id="PF17766"/>
    </source>
</evidence>
<feature type="active site" description="Charge relay system" evidence="5">
    <location>
        <position position="598"/>
    </location>
</feature>
<dbReference type="InterPro" id="IPR037045">
    <property type="entry name" value="S8pro/Inhibitor_I9_sf"/>
</dbReference>
<evidence type="ECO:0000256" key="4">
    <source>
        <dbReference type="ARBA" id="ARBA00022825"/>
    </source>
</evidence>
<keyword evidence="2 5" id="KW-0645">Protease</keyword>
<feature type="active site" description="Charge relay system" evidence="5">
    <location>
        <position position="277"/>
    </location>
</feature>
<dbReference type="InterPro" id="IPR041469">
    <property type="entry name" value="Subtilisin-like_FN3"/>
</dbReference>
<dbReference type="PROSITE" id="PS51892">
    <property type="entry name" value="SUBTILASE"/>
    <property type="match status" value="1"/>
</dbReference>
<dbReference type="InterPro" id="IPR036852">
    <property type="entry name" value="Peptidase_S8/S53_dom_sf"/>
</dbReference>
<feature type="domain" description="Peptidase S8/S53" evidence="7">
    <location>
        <begin position="197"/>
        <end position="646"/>
    </location>
</feature>
<dbReference type="InterPro" id="IPR000209">
    <property type="entry name" value="Peptidase_S8/S53_dom"/>
</dbReference>
<dbReference type="Pfam" id="PF05922">
    <property type="entry name" value="Inhibitor_I9"/>
    <property type="match status" value="1"/>
</dbReference>
<name>A0ABS2LNV6_9ACTN</name>
<dbReference type="InterPro" id="IPR015500">
    <property type="entry name" value="Peptidase_S8_subtilisin-rel"/>
</dbReference>
<dbReference type="EMBL" id="JAFBBP010000001">
    <property type="protein sequence ID" value="MBM7489872.1"/>
    <property type="molecule type" value="Genomic_DNA"/>
</dbReference>
<dbReference type="InterPro" id="IPR034197">
    <property type="entry name" value="Peptidases_S8_3"/>
</dbReference>
<accession>A0ABS2LNV6</accession>
<dbReference type="Gene3D" id="3.40.50.200">
    <property type="entry name" value="Peptidase S8/S53 domain"/>
    <property type="match status" value="1"/>
</dbReference>
<comment type="similarity">
    <text evidence="1 5">Belongs to the peptidase S8 family.</text>
</comment>
<evidence type="ECO:0000259" key="7">
    <source>
        <dbReference type="Pfam" id="PF00082"/>
    </source>
</evidence>
<evidence type="ECO:0000256" key="3">
    <source>
        <dbReference type="ARBA" id="ARBA00022801"/>
    </source>
</evidence>
<keyword evidence="4 5" id="KW-0720">Serine protease</keyword>
<dbReference type="InterPro" id="IPR046450">
    <property type="entry name" value="PA_dom_sf"/>
</dbReference>
<feature type="active site" description="Charge relay system" evidence="5">
    <location>
        <position position="206"/>
    </location>
</feature>
<feature type="domain" description="Inhibitor I9" evidence="9">
    <location>
        <begin position="66"/>
        <end position="168"/>
    </location>
</feature>
<feature type="domain" description="PA" evidence="8">
    <location>
        <begin position="435"/>
        <end position="521"/>
    </location>
</feature>